<reference evidence="3" key="1">
    <citation type="submission" date="2024-05" db="EMBL/GenBank/DDBJ databases">
        <authorList>
            <person name="Kim S."/>
            <person name="Heo J."/>
            <person name="Choi H."/>
            <person name="Choi Y."/>
            <person name="Kwon S.-W."/>
            <person name="Kim Y."/>
        </authorList>
    </citation>
    <scope>NUCLEOTIDE SEQUENCE</scope>
    <source>
        <strain evidence="3">KACC 23699</strain>
    </source>
</reference>
<organism evidence="3">
    <name type="scientific">Pedococcus sp. KACC 23699</name>
    <dbReference type="NCBI Taxonomy" id="3149228"/>
    <lineage>
        <taxon>Bacteria</taxon>
        <taxon>Bacillati</taxon>
        <taxon>Actinomycetota</taxon>
        <taxon>Actinomycetes</taxon>
        <taxon>Micrococcales</taxon>
        <taxon>Intrasporangiaceae</taxon>
        <taxon>Pedococcus</taxon>
    </lineage>
</organism>
<dbReference type="AlphaFoldDB" id="A0AAU7JZF1"/>
<evidence type="ECO:0000256" key="1">
    <source>
        <dbReference type="SAM" id="MobiDB-lite"/>
    </source>
</evidence>
<feature type="region of interest" description="Disordered" evidence="1">
    <location>
        <begin position="1"/>
        <end position="43"/>
    </location>
</feature>
<feature type="compositionally biased region" description="Basic and acidic residues" evidence="1">
    <location>
        <begin position="12"/>
        <end position="43"/>
    </location>
</feature>
<dbReference type="RefSeq" id="WP_406833063.1">
    <property type="nucleotide sequence ID" value="NZ_CP157483.1"/>
</dbReference>
<evidence type="ECO:0000256" key="2">
    <source>
        <dbReference type="SAM" id="Phobius"/>
    </source>
</evidence>
<feature type="transmembrane region" description="Helical" evidence="2">
    <location>
        <begin position="47"/>
        <end position="70"/>
    </location>
</feature>
<protein>
    <submittedName>
        <fullName evidence="3">Uncharacterized protein</fullName>
    </submittedName>
</protein>
<keyword evidence="2" id="KW-0812">Transmembrane</keyword>
<proteinExistence type="predicted"/>
<name>A0AAU7JZF1_9MICO</name>
<accession>A0AAU7JZF1</accession>
<evidence type="ECO:0000313" key="3">
    <source>
        <dbReference type="EMBL" id="XBO45560.1"/>
    </source>
</evidence>
<sequence>MTLNTTRVRGAHRAERSPRERVATDRRGYPNDYLHSDRPYEESQRDIGGGLFLGAITLIALMALIVTGLLL</sequence>
<gene>
    <name evidence="3" type="ORF">ABEG17_09585</name>
</gene>
<keyword evidence="2" id="KW-0472">Membrane</keyword>
<keyword evidence="2" id="KW-1133">Transmembrane helix</keyword>
<dbReference type="EMBL" id="CP157483">
    <property type="protein sequence ID" value="XBO45560.1"/>
    <property type="molecule type" value="Genomic_DNA"/>
</dbReference>